<dbReference type="InterPro" id="IPR010998">
    <property type="entry name" value="Integrase_recombinase_N"/>
</dbReference>
<reference evidence="8 9" key="1">
    <citation type="submission" date="2019-09" db="EMBL/GenBank/DDBJ databases">
        <title>Identification of Malikia spinosa a prominent benzene-, toluene-, and ethylbenzene-degrading bacterium: enrichment, isolation and whole genome sequencing.</title>
        <authorList>
            <person name="Tancsics A."/>
            <person name="Revesz F."/>
            <person name="Kriszt B."/>
        </authorList>
    </citation>
    <scope>NUCLEOTIDE SEQUENCE [LARGE SCALE GENOMIC DNA]</scope>
    <source>
        <strain evidence="8 9">AB6</strain>
    </source>
</reference>
<dbReference type="InterPro" id="IPR025166">
    <property type="entry name" value="Integrase_DNA_bind_dom"/>
</dbReference>
<dbReference type="GO" id="GO:0006310">
    <property type="term" value="P:DNA recombination"/>
    <property type="evidence" value="ECO:0007669"/>
    <property type="project" value="UniProtKB-KW"/>
</dbReference>
<organism evidence="8 9">
    <name type="scientific">Malikia spinosa</name>
    <dbReference type="NCBI Taxonomy" id="86180"/>
    <lineage>
        <taxon>Bacteria</taxon>
        <taxon>Pseudomonadati</taxon>
        <taxon>Pseudomonadota</taxon>
        <taxon>Betaproteobacteria</taxon>
        <taxon>Burkholderiales</taxon>
        <taxon>Comamonadaceae</taxon>
        <taxon>Malikia</taxon>
    </lineage>
</organism>
<dbReference type="GO" id="GO:0003677">
    <property type="term" value="F:DNA binding"/>
    <property type="evidence" value="ECO:0007669"/>
    <property type="project" value="UniProtKB-UniRule"/>
</dbReference>
<keyword evidence="2" id="KW-0229">DNA integration</keyword>
<keyword evidence="4" id="KW-0233">DNA recombination</keyword>
<dbReference type="GO" id="GO:0015074">
    <property type="term" value="P:DNA integration"/>
    <property type="evidence" value="ECO:0007669"/>
    <property type="project" value="UniProtKB-KW"/>
</dbReference>
<dbReference type="InterPro" id="IPR002104">
    <property type="entry name" value="Integrase_catalytic"/>
</dbReference>
<feature type="domain" description="Core-binding (CB)" evidence="7">
    <location>
        <begin position="104"/>
        <end position="185"/>
    </location>
</feature>
<evidence type="ECO:0000313" key="9">
    <source>
        <dbReference type="Proteomes" id="UP000481947"/>
    </source>
</evidence>
<dbReference type="RefSeq" id="WP_161124364.1">
    <property type="nucleotide sequence ID" value="NZ_VYSB01000002.1"/>
</dbReference>
<dbReference type="PROSITE" id="PS51898">
    <property type="entry name" value="TYR_RECOMBINASE"/>
    <property type="match status" value="1"/>
</dbReference>
<dbReference type="InterPro" id="IPR050808">
    <property type="entry name" value="Phage_Integrase"/>
</dbReference>
<dbReference type="Pfam" id="PF22022">
    <property type="entry name" value="Phage_int_M"/>
    <property type="match status" value="1"/>
</dbReference>
<dbReference type="InterPro" id="IPR053876">
    <property type="entry name" value="Phage_int_M"/>
</dbReference>
<dbReference type="AlphaFoldDB" id="A0A7C9J4W0"/>
<sequence>MARKAKELSALEVGRLSEPGNHAVGAVAGLYLYISETGARSWVLRAMVGGKRRHMGLGGYPDVTYAQAKEKARKARADIETGIDPIAQRKSAVSQLLAQQDQEKTFEQAAKGYLDSHGDSWRNPKHRAQWVSTLETYAFPIMGKLAVQDVALGHVLAVLEPIWKTKNETASRLRGRIESVLDWASARQYRTGDNPARWKGCLDKLLPAPSKVKKVEHHRALPIDSMRAFMKSLSQSNGMAARALEFAALTAARSGEVRGALWSEIDLMSKVWTVPAERMKAGREHRVPLSDQVAALLKNLPRLPGSDQVFFAPRGGQLSDMSLTAVMRRMEVDAVPHGFRSTFRDWAGERTHYPREVAEQALAHTLESKVEAAYRRGDALEKRRQMMQDWADFCYVFVTEQKSVGMASMFREGVESMRRKR</sequence>
<dbReference type="InterPro" id="IPR044068">
    <property type="entry name" value="CB"/>
</dbReference>
<dbReference type="Gene3D" id="1.10.443.10">
    <property type="entry name" value="Intergrase catalytic core"/>
    <property type="match status" value="1"/>
</dbReference>
<dbReference type="Gene3D" id="1.10.150.130">
    <property type="match status" value="1"/>
</dbReference>
<dbReference type="EMBL" id="VYSB01000002">
    <property type="protein sequence ID" value="MYZ51268.1"/>
    <property type="molecule type" value="Genomic_DNA"/>
</dbReference>
<proteinExistence type="inferred from homology"/>
<evidence type="ECO:0000256" key="2">
    <source>
        <dbReference type="ARBA" id="ARBA00022908"/>
    </source>
</evidence>
<evidence type="ECO:0000313" key="8">
    <source>
        <dbReference type="EMBL" id="MYZ51268.1"/>
    </source>
</evidence>
<name>A0A7C9J4W0_9BURK</name>
<feature type="domain" description="Tyr recombinase" evidence="6">
    <location>
        <begin position="216"/>
        <end position="387"/>
    </location>
</feature>
<dbReference type="Pfam" id="PF00589">
    <property type="entry name" value="Phage_integrase"/>
    <property type="match status" value="1"/>
</dbReference>
<evidence type="ECO:0000256" key="1">
    <source>
        <dbReference type="ARBA" id="ARBA00008857"/>
    </source>
</evidence>
<dbReference type="PANTHER" id="PTHR30629">
    <property type="entry name" value="PROPHAGE INTEGRASE"/>
    <property type="match status" value="1"/>
</dbReference>
<dbReference type="InterPro" id="IPR038488">
    <property type="entry name" value="Integrase_DNA-bd_sf"/>
</dbReference>
<dbReference type="CDD" id="cd00801">
    <property type="entry name" value="INT_P4_C"/>
    <property type="match status" value="1"/>
</dbReference>
<dbReference type="InterPro" id="IPR013762">
    <property type="entry name" value="Integrase-like_cat_sf"/>
</dbReference>
<dbReference type="PROSITE" id="PS51900">
    <property type="entry name" value="CB"/>
    <property type="match status" value="1"/>
</dbReference>
<evidence type="ECO:0000256" key="5">
    <source>
        <dbReference type="PROSITE-ProRule" id="PRU01248"/>
    </source>
</evidence>
<evidence type="ECO:0000256" key="4">
    <source>
        <dbReference type="ARBA" id="ARBA00023172"/>
    </source>
</evidence>
<gene>
    <name evidence="8" type="ORF">F5985_03755</name>
</gene>
<dbReference type="PANTHER" id="PTHR30629:SF2">
    <property type="entry name" value="PROPHAGE INTEGRASE INTS-RELATED"/>
    <property type="match status" value="1"/>
</dbReference>
<evidence type="ECO:0000256" key="3">
    <source>
        <dbReference type="ARBA" id="ARBA00023125"/>
    </source>
</evidence>
<comment type="caution">
    <text evidence="8">The sequence shown here is derived from an EMBL/GenBank/DDBJ whole genome shotgun (WGS) entry which is preliminary data.</text>
</comment>
<comment type="similarity">
    <text evidence="1">Belongs to the 'phage' integrase family.</text>
</comment>
<protein>
    <submittedName>
        <fullName evidence="8">DUF4102 domain-containing protein</fullName>
    </submittedName>
</protein>
<dbReference type="SUPFAM" id="SSF56349">
    <property type="entry name" value="DNA breaking-rejoining enzymes"/>
    <property type="match status" value="1"/>
</dbReference>
<dbReference type="Pfam" id="PF13356">
    <property type="entry name" value="Arm-DNA-bind_3"/>
    <property type="match status" value="1"/>
</dbReference>
<accession>A0A7C9J4W0</accession>
<dbReference type="InterPro" id="IPR011010">
    <property type="entry name" value="DNA_brk_join_enz"/>
</dbReference>
<evidence type="ECO:0000259" key="6">
    <source>
        <dbReference type="PROSITE" id="PS51898"/>
    </source>
</evidence>
<evidence type="ECO:0000259" key="7">
    <source>
        <dbReference type="PROSITE" id="PS51900"/>
    </source>
</evidence>
<dbReference type="Proteomes" id="UP000481947">
    <property type="component" value="Unassembled WGS sequence"/>
</dbReference>
<keyword evidence="3 5" id="KW-0238">DNA-binding</keyword>
<dbReference type="Gene3D" id="3.30.160.390">
    <property type="entry name" value="Integrase, DNA-binding domain"/>
    <property type="match status" value="1"/>
</dbReference>